<dbReference type="InterPro" id="IPR018232">
    <property type="entry name" value="Glyco_hydro_37_CS"/>
</dbReference>
<feature type="signal peptide" evidence="8">
    <location>
        <begin position="1"/>
        <end position="23"/>
    </location>
</feature>
<feature type="chain" id="PRO_5040228219" description="Trehalase" evidence="8">
    <location>
        <begin position="24"/>
        <end position="617"/>
    </location>
</feature>
<evidence type="ECO:0000256" key="6">
    <source>
        <dbReference type="ARBA" id="ARBA00023295"/>
    </source>
</evidence>
<proteinExistence type="inferred from homology"/>
<gene>
    <name evidence="9" type="ORF">CEUTPL_LOCUS6231</name>
</gene>
<protein>
    <recommendedName>
        <fullName evidence="4 7">Trehalase</fullName>
        <ecNumber evidence="3 7">3.2.1.28</ecNumber>
    </recommendedName>
    <alternativeName>
        <fullName evidence="7">Alpha-trehalose glucohydrolase</fullName>
    </alternativeName>
</protein>
<dbReference type="Gene3D" id="1.50.10.10">
    <property type="match status" value="1"/>
</dbReference>
<evidence type="ECO:0000256" key="1">
    <source>
        <dbReference type="ARBA" id="ARBA00001576"/>
    </source>
</evidence>
<dbReference type="PANTHER" id="PTHR23403:SF1">
    <property type="entry name" value="TREHALASE"/>
    <property type="match status" value="1"/>
</dbReference>
<evidence type="ECO:0000256" key="5">
    <source>
        <dbReference type="ARBA" id="ARBA00022801"/>
    </source>
</evidence>
<dbReference type="InterPro" id="IPR012341">
    <property type="entry name" value="6hp_glycosidase-like_sf"/>
</dbReference>
<dbReference type="InterPro" id="IPR001661">
    <property type="entry name" value="Glyco_hydro_37"/>
</dbReference>
<name>A0A9N9MIR4_9CUCU</name>
<dbReference type="AlphaFoldDB" id="A0A9N9MIR4"/>
<dbReference type="PANTHER" id="PTHR23403">
    <property type="entry name" value="TREHALASE"/>
    <property type="match status" value="1"/>
</dbReference>
<dbReference type="PROSITE" id="PS00927">
    <property type="entry name" value="TREHALASE_1"/>
    <property type="match status" value="1"/>
</dbReference>
<keyword evidence="10" id="KW-1185">Reference proteome</keyword>
<evidence type="ECO:0000256" key="4">
    <source>
        <dbReference type="ARBA" id="ARBA00019905"/>
    </source>
</evidence>
<sequence>MKLAPLPWITLLYQLICHTQQTALRPYPASEVDSPFMAIGRGSTIRRALVQSCSDLIFCQGALLDTVQRQGLYKDSKRFVDMSLKHDQETTLKNFRKMMSDSGEKPSKAVVRKFVEENFEFVSETESWTPTDFNQSPTFLNTIKDTKVKKFAKSLVSLWPLLGRRIKDSVKTDPKRHSLIPVPEGFIVPGGRFREIYYWDSYWIIEGLLISEMKNTAKGMLTNLAYFIKNYGFIPNGSRVYYLNRSQPPLFTMMVGLYMDYTNDQAWLASNVEYIEKEMMFWLDTRTLTITKSGSTYQLAHYGTRSNTPRPESYAEDLETCKRVEDDVGKQACYNALKTACETGWDFSLRWIFDKQGGINSNLSDIDSQRVVPADLNAFLCTSFRLLSGFYGQLGNSAKQTQWAAKADLWQKNMETVLYNEADGIWYDYDYNLGKQRKYFFPSNLAPLWTGCYDKTKKDEQGKKAVEYLKRQGIDKFMGGIPTSLQRSGEQWDLPNAWPPLQEFVVLGLYNTGNEEAKAMARDMANRWLTSNMKGFEHSKAMYEKYDAVEVGEYGGGGEYAVQLGFGWTNGVALSFIKEFHSNENQRGTASRNILSGFFNKYSYIVGFSSLALLRAM</sequence>
<evidence type="ECO:0000256" key="2">
    <source>
        <dbReference type="ARBA" id="ARBA00005615"/>
    </source>
</evidence>
<dbReference type="GO" id="GO:0005993">
    <property type="term" value="P:trehalose catabolic process"/>
    <property type="evidence" value="ECO:0007669"/>
    <property type="project" value="TreeGrafter"/>
</dbReference>
<accession>A0A9N9MIR4</accession>
<evidence type="ECO:0000313" key="10">
    <source>
        <dbReference type="Proteomes" id="UP001152799"/>
    </source>
</evidence>
<comment type="similarity">
    <text evidence="2 7">Belongs to the glycosyl hydrolase 37 family.</text>
</comment>
<evidence type="ECO:0000256" key="3">
    <source>
        <dbReference type="ARBA" id="ARBA00012757"/>
    </source>
</evidence>
<keyword evidence="5 7" id="KW-0378">Hydrolase</keyword>
<evidence type="ECO:0000256" key="8">
    <source>
        <dbReference type="SAM" id="SignalP"/>
    </source>
</evidence>
<dbReference type="OrthoDB" id="3542292at2759"/>
<comment type="catalytic activity">
    <reaction evidence="1 7">
        <text>alpha,alpha-trehalose + H2O = alpha-D-glucose + beta-D-glucose</text>
        <dbReference type="Rhea" id="RHEA:32675"/>
        <dbReference type="ChEBI" id="CHEBI:15377"/>
        <dbReference type="ChEBI" id="CHEBI:15903"/>
        <dbReference type="ChEBI" id="CHEBI:16551"/>
        <dbReference type="ChEBI" id="CHEBI:17925"/>
        <dbReference type="EC" id="3.2.1.28"/>
    </reaction>
</comment>
<dbReference type="EC" id="3.2.1.28" evidence="3 7"/>
<keyword evidence="8" id="KW-0732">Signal</keyword>
<evidence type="ECO:0000256" key="7">
    <source>
        <dbReference type="RuleBase" id="RU361180"/>
    </source>
</evidence>
<keyword evidence="6 7" id="KW-0326">Glycosidase</keyword>
<dbReference type="EMBL" id="OU892279">
    <property type="protein sequence ID" value="CAG9765626.1"/>
    <property type="molecule type" value="Genomic_DNA"/>
</dbReference>
<organism evidence="9 10">
    <name type="scientific">Ceutorhynchus assimilis</name>
    <name type="common">cabbage seed weevil</name>
    <dbReference type="NCBI Taxonomy" id="467358"/>
    <lineage>
        <taxon>Eukaryota</taxon>
        <taxon>Metazoa</taxon>
        <taxon>Ecdysozoa</taxon>
        <taxon>Arthropoda</taxon>
        <taxon>Hexapoda</taxon>
        <taxon>Insecta</taxon>
        <taxon>Pterygota</taxon>
        <taxon>Neoptera</taxon>
        <taxon>Endopterygota</taxon>
        <taxon>Coleoptera</taxon>
        <taxon>Polyphaga</taxon>
        <taxon>Cucujiformia</taxon>
        <taxon>Curculionidae</taxon>
        <taxon>Ceutorhynchinae</taxon>
        <taxon>Ceutorhynchus</taxon>
    </lineage>
</organism>
<evidence type="ECO:0000313" key="9">
    <source>
        <dbReference type="EMBL" id="CAG9765626.1"/>
    </source>
</evidence>
<reference evidence="9" key="1">
    <citation type="submission" date="2022-01" db="EMBL/GenBank/DDBJ databases">
        <authorList>
            <person name="King R."/>
        </authorList>
    </citation>
    <scope>NUCLEOTIDE SEQUENCE</scope>
</reference>
<dbReference type="SUPFAM" id="SSF48208">
    <property type="entry name" value="Six-hairpin glycosidases"/>
    <property type="match status" value="1"/>
</dbReference>
<dbReference type="Proteomes" id="UP001152799">
    <property type="component" value="Chromosome 3"/>
</dbReference>
<dbReference type="PROSITE" id="PS00928">
    <property type="entry name" value="TREHALASE_2"/>
    <property type="match status" value="1"/>
</dbReference>
<dbReference type="Pfam" id="PF01204">
    <property type="entry name" value="Trehalase"/>
    <property type="match status" value="1"/>
</dbReference>
<dbReference type="GO" id="GO:0004555">
    <property type="term" value="F:alpha,alpha-trehalase activity"/>
    <property type="evidence" value="ECO:0007669"/>
    <property type="project" value="UniProtKB-EC"/>
</dbReference>
<dbReference type="PRINTS" id="PR00744">
    <property type="entry name" value="GLHYDRLASE37"/>
</dbReference>
<dbReference type="InterPro" id="IPR008928">
    <property type="entry name" value="6-hairpin_glycosidase_sf"/>
</dbReference>